<comment type="subcellular location">
    <subcellularLocation>
        <location evidence="1">Membrane</location>
        <topology evidence="1">Multi-pass membrane protein</topology>
    </subcellularLocation>
</comment>
<evidence type="ECO:0000256" key="1">
    <source>
        <dbReference type="ARBA" id="ARBA00004141"/>
    </source>
</evidence>
<sequence>MSTPDPAPFLHSHQFNEGNPLAEKNTLRAVIITAVMMVVEIVAGYTLNSMALLADGWHMSSHALALGVSAGAYVLARRLATDRRFAFGTWKIEVLGGYSSALLLGVVAILMLVQSIAHLVHPAAIHYDQAIPIAVVGLMVNLLCAWLLKDGHHHGHDHGHAHAHDHGAVHSHSGHDHHHDLNLRSAYLHVVADAATSVLAILALVGGRFLGIGWLDPVMGIVGAVLVAQWAASLLKQSGRVLLDADMDAPVVQEIRDVIAEKLPSSAITDLHVWRVGKGRYACILGLVSDQGLTPAAVRAYLSVHEELVHVTVEIARAGAPGMVFVPAGNVLG</sequence>
<evidence type="ECO:0000256" key="6">
    <source>
        <dbReference type="ARBA" id="ARBA00023065"/>
    </source>
</evidence>
<dbReference type="AlphaFoldDB" id="A0A4R0YWM6"/>
<feature type="transmembrane region" description="Helical" evidence="9">
    <location>
        <begin position="129"/>
        <end position="148"/>
    </location>
</feature>
<evidence type="ECO:0000256" key="9">
    <source>
        <dbReference type="SAM" id="Phobius"/>
    </source>
</evidence>
<feature type="transmembrane region" description="Helical" evidence="9">
    <location>
        <begin position="212"/>
        <end position="232"/>
    </location>
</feature>
<accession>A0A4R0YWM6</accession>
<dbReference type="PANTHER" id="PTHR45755">
    <property type="match status" value="1"/>
</dbReference>
<keyword evidence="12" id="KW-1185">Reference proteome</keyword>
<dbReference type="NCBIfam" id="TIGR01297">
    <property type="entry name" value="CDF"/>
    <property type="match status" value="1"/>
</dbReference>
<dbReference type="GO" id="GO:0005385">
    <property type="term" value="F:zinc ion transmembrane transporter activity"/>
    <property type="evidence" value="ECO:0007669"/>
    <property type="project" value="InterPro"/>
</dbReference>
<evidence type="ECO:0000256" key="5">
    <source>
        <dbReference type="ARBA" id="ARBA00022989"/>
    </source>
</evidence>
<organism evidence="11 12">
    <name type="scientific">Dyella soli</name>
    <dbReference type="NCBI Taxonomy" id="522319"/>
    <lineage>
        <taxon>Bacteria</taxon>
        <taxon>Pseudomonadati</taxon>
        <taxon>Pseudomonadota</taxon>
        <taxon>Gammaproteobacteria</taxon>
        <taxon>Lysobacterales</taxon>
        <taxon>Rhodanobacteraceae</taxon>
        <taxon>Dyella</taxon>
    </lineage>
</organism>
<gene>
    <name evidence="11" type="ORF">EZM97_09170</name>
</gene>
<dbReference type="GO" id="GO:0006882">
    <property type="term" value="P:intracellular zinc ion homeostasis"/>
    <property type="evidence" value="ECO:0007669"/>
    <property type="project" value="InterPro"/>
</dbReference>
<keyword evidence="5 9" id="KW-1133">Transmembrane helix</keyword>
<evidence type="ECO:0000256" key="2">
    <source>
        <dbReference type="ARBA" id="ARBA00022448"/>
    </source>
</evidence>
<feature type="compositionally biased region" description="Basic and acidic residues" evidence="8">
    <location>
        <begin position="158"/>
        <end position="177"/>
    </location>
</feature>
<dbReference type="EMBL" id="SJTG01000001">
    <property type="protein sequence ID" value="TCI13885.1"/>
    <property type="molecule type" value="Genomic_DNA"/>
</dbReference>
<feature type="transmembrane region" description="Helical" evidence="9">
    <location>
        <begin position="29"/>
        <end position="47"/>
    </location>
</feature>
<dbReference type="InterPro" id="IPR045316">
    <property type="entry name" value="Msc2-like"/>
</dbReference>
<dbReference type="InterPro" id="IPR058533">
    <property type="entry name" value="Cation_efflux_TM"/>
</dbReference>
<keyword evidence="6" id="KW-0406">Ion transport</keyword>
<dbReference type="PANTHER" id="PTHR45755:SF4">
    <property type="entry name" value="ZINC TRANSPORTER 7"/>
    <property type="match status" value="1"/>
</dbReference>
<feature type="domain" description="Cation efflux protein transmembrane" evidence="10">
    <location>
        <begin position="28"/>
        <end position="243"/>
    </location>
</feature>
<comment type="caution">
    <text evidence="11">The sequence shown here is derived from an EMBL/GenBank/DDBJ whole genome shotgun (WGS) entry which is preliminary data.</text>
</comment>
<evidence type="ECO:0000259" key="10">
    <source>
        <dbReference type="Pfam" id="PF01545"/>
    </source>
</evidence>
<dbReference type="InterPro" id="IPR027469">
    <property type="entry name" value="Cation_efflux_TMD_sf"/>
</dbReference>
<dbReference type="NCBIfam" id="NF033827">
    <property type="entry name" value="CDF_efflux_DmeF"/>
    <property type="match status" value="1"/>
</dbReference>
<dbReference type="InterPro" id="IPR002524">
    <property type="entry name" value="Cation_efflux"/>
</dbReference>
<name>A0A4R0YWM6_9GAMM</name>
<evidence type="ECO:0000256" key="4">
    <source>
        <dbReference type="ARBA" id="ARBA00022906"/>
    </source>
</evidence>
<dbReference type="Pfam" id="PF01545">
    <property type="entry name" value="Cation_efflux"/>
    <property type="match status" value="1"/>
</dbReference>
<keyword evidence="2" id="KW-0813">Transport</keyword>
<keyword evidence="4" id="KW-0862">Zinc</keyword>
<dbReference type="Proteomes" id="UP000291822">
    <property type="component" value="Unassembled WGS sequence"/>
</dbReference>
<feature type="transmembrane region" description="Helical" evidence="9">
    <location>
        <begin position="97"/>
        <end position="117"/>
    </location>
</feature>
<keyword evidence="4" id="KW-0864">Zinc transport</keyword>
<evidence type="ECO:0000256" key="8">
    <source>
        <dbReference type="SAM" id="MobiDB-lite"/>
    </source>
</evidence>
<dbReference type="SUPFAM" id="SSF161111">
    <property type="entry name" value="Cation efflux protein transmembrane domain-like"/>
    <property type="match status" value="1"/>
</dbReference>
<evidence type="ECO:0000313" key="11">
    <source>
        <dbReference type="EMBL" id="TCI13885.1"/>
    </source>
</evidence>
<feature type="transmembrane region" description="Helical" evidence="9">
    <location>
        <begin position="186"/>
        <end position="206"/>
    </location>
</feature>
<feature type="transmembrane region" description="Helical" evidence="9">
    <location>
        <begin position="59"/>
        <end position="76"/>
    </location>
</feature>
<evidence type="ECO:0000313" key="12">
    <source>
        <dbReference type="Proteomes" id="UP000291822"/>
    </source>
</evidence>
<keyword evidence="3 9" id="KW-0812">Transmembrane</keyword>
<dbReference type="GO" id="GO:0016020">
    <property type="term" value="C:membrane"/>
    <property type="evidence" value="ECO:0007669"/>
    <property type="project" value="UniProtKB-SubCell"/>
</dbReference>
<reference evidence="11 12" key="1">
    <citation type="submission" date="2019-02" db="EMBL/GenBank/DDBJ databases">
        <title>Dyella amyloliquefaciens sp. nov., isolated from forest soil.</title>
        <authorList>
            <person name="Gao Z.-H."/>
            <person name="Qiu L.-H."/>
        </authorList>
    </citation>
    <scope>NUCLEOTIDE SEQUENCE [LARGE SCALE GENOMIC DNA]</scope>
    <source>
        <strain evidence="11 12">KACC 12747</strain>
    </source>
</reference>
<keyword evidence="7 9" id="KW-0472">Membrane</keyword>
<feature type="region of interest" description="Disordered" evidence="8">
    <location>
        <begin position="157"/>
        <end position="177"/>
    </location>
</feature>
<proteinExistence type="predicted"/>
<dbReference type="Gene3D" id="1.20.1510.10">
    <property type="entry name" value="Cation efflux protein transmembrane domain"/>
    <property type="match status" value="1"/>
</dbReference>
<evidence type="ECO:0000256" key="7">
    <source>
        <dbReference type="ARBA" id="ARBA00023136"/>
    </source>
</evidence>
<protein>
    <submittedName>
        <fullName evidence="11">Cation transporter</fullName>
    </submittedName>
</protein>
<evidence type="ECO:0000256" key="3">
    <source>
        <dbReference type="ARBA" id="ARBA00022692"/>
    </source>
</evidence>